<evidence type="ECO:0000256" key="10">
    <source>
        <dbReference type="ARBA" id="ARBA00023167"/>
    </source>
</evidence>
<evidence type="ECO:0000256" key="5">
    <source>
        <dbReference type="ARBA" id="ARBA00013376"/>
    </source>
</evidence>
<evidence type="ECO:0000313" key="18">
    <source>
        <dbReference type="EMBL" id="KHS56963.1"/>
    </source>
</evidence>
<evidence type="ECO:0000256" key="13">
    <source>
        <dbReference type="PIRSR" id="PIRSR000098-2"/>
    </source>
</evidence>
<protein>
    <recommendedName>
        <fullName evidence="5 14">Homoserine dehydrogenase</fullName>
        <ecNumber evidence="4 14">1.1.1.3</ecNumber>
    </recommendedName>
</protein>
<evidence type="ECO:0000313" key="19">
    <source>
        <dbReference type="Proteomes" id="UP000031189"/>
    </source>
</evidence>
<dbReference type="AlphaFoldDB" id="A0A0B3VVU5"/>
<evidence type="ECO:0000256" key="2">
    <source>
        <dbReference type="ARBA" id="ARBA00005062"/>
    </source>
</evidence>
<dbReference type="UniPathway" id="UPA00050">
    <property type="reaction ID" value="UER00063"/>
</dbReference>
<feature type="binding site" evidence="13">
    <location>
        <begin position="6"/>
        <end position="13"/>
    </location>
    <ligand>
        <name>NADP(+)</name>
        <dbReference type="ChEBI" id="CHEBI:58349"/>
    </ligand>
</feature>
<evidence type="ECO:0000256" key="12">
    <source>
        <dbReference type="PIRSR" id="PIRSR000098-1"/>
    </source>
</evidence>
<dbReference type="PANTHER" id="PTHR43331:SF1">
    <property type="entry name" value="HOMOSERINE DEHYDROGENASE"/>
    <property type="match status" value="1"/>
</dbReference>
<dbReference type="OrthoDB" id="9808167at2"/>
<dbReference type="UniPathway" id="UPA00051">
    <property type="reaction ID" value="UER00465"/>
</dbReference>
<keyword evidence="6 14" id="KW-0028">Amino-acid biosynthesis</keyword>
<evidence type="ECO:0000256" key="9">
    <source>
        <dbReference type="ARBA" id="ARBA00023053"/>
    </source>
</evidence>
<dbReference type="PIRSF" id="PIRSF000098">
    <property type="entry name" value="Homoser_dehydrog"/>
    <property type="match status" value="1"/>
</dbReference>
<proteinExistence type="inferred from homology"/>
<evidence type="ECO:0000256" key="15">
    <source>
        <dbReference type="RuleBase" id="RU004171"/>
    </source>
</evidence>
<dbReference type="NCBIfam" id="NF004976">
    <property type="entry name" value="PRK06349.1"/>
    <property type="match status" value="1"/>
</dbReference>
<dbReference type="RefSeq" id="WP_039679928.1">
    <property type="nucleotide sequence ID" value="NZ_JWHR01000098.1"/>
</dbReference>
<dbReference type="PROSITE" id="PS01042">
    <property type="entry name" value="HOMOSER_DHGENASE"/>
    <property type="match status" value="1"/>
</dbReference>
<keyword evidence="13 14" id="KW-0521">NADP</keyword>
<evidence type="ECO:0000256" key="8">
    <source>
        <dbReference type="ARBA" id="ARBA00023002"/>
    </source>
</evidence>
<feature type="binding site" evidence="13">
    <location>
        <position position="94"/>
    </location>
    <ligand>
        <name>NADPH</name>
        <dbReference type="ChEBI" id="CHEBI:57783"/>
    </ligand>
</feature>
<dbReference type="EC" id="1.1.1.3" evidence="4 14"/>
<comment type="catalytic activity">
    <reaction evidence="11">
        <text>L-homoserine + NADP(+) = L-aspartate 4-semialdehyde + NADPH + H(+)</text>
        <dbReference type="Rhea" id="RHEA:15761"/>
        <dbReference type="ChEBI" id="CHEBI:15378"/>
        <dbReference type="ChEBI" id="CHEBI:57476"/>
        <dbReference type="ChEBI" id="CHEBI:57783"/>
        <dbReference type="ChEBI" id="CHEBI:58349"/>
        <dbReference type="ChEBI" id="CHEBI:537519"/>
        <dbReference type="EC" id="1.1.1.3"/>
    </reaction>
    <physiologicalReaction direction="right-to-left" evidence="11">
        <dbReference type="Rhea" id="RHEA:15763"/>
    </physiologicalReaction>
</comment>
<dbReference type="Pfam" id="PF03447">
    <property type="entry name" value="NAD_binding_3"/>
    <property type="match status" value="1"/>
</dbReference>
<dbReference type="Gene3D" id="3.30.360.10">
    <property type="entry name" value="Dihydrodipicolinate Reductase, domain 2"/>
    <property type="match status" value="1"/>
</dbReference>
<gene>
    <name evidence="18" type="ORF">QX51_10775</name>
</gene>
<feature type="domain" description="Aspartate/homoserine dehydrogenase NAD-binding" evidence="17">
    <location>
        <begin position="7"/>
        <end position="118"/>
    </location>
</feature>
<comment type="caution">
    <text evidence="18">The sequence shown here is derived from an EMBL/GenBank/DDBJ whole genome shotgun (WGS) entry which is preliminary data.</text>
</comment>
<dbReference type="SUPFAM" id="SSF55347">
    <property type="entry name" value="Glyceraldehyde-3-phosphate dehydrogenase-like, C-terminal domain"/>
    <property type="match status" value="1"/>
</dbReference>
<dbReference type="Proteomes" id="UP000031189">
    <property type="component" value="Unassembled WGS sequence"/>
</dbReference>
<dbReference type="EMBL" id="JWHR01000098">
    <property type="protein sequence ID" value="KHS56963.1"/>
    <property type="molecule type" value="Genomic_DNA"/>
</dbReference>
<dbReference type="Pfam" id="PF00742">
    <property type="entry name" value="Homoserine_dh"/>
    <property type="match status" value="1"/>
</dbReference>
<evidence type="ECO:0000259" key="16">
    <source>
        <dbReference type="Pfam" id="PF00742"/>
    </source>
</evidence>
<feature type="binding site" evidence="13">
    <location>
        <position position="179"/>
    </location>
    <ligand>
        <name>L-homoserine</name>
        <dbReference type="ChEBI" id="CHEBI:57476"/>
    </ligand>
</feature>
<comment type="pathway">
    <text evidence="2 14">Amino-acid biosynthesis; L-methionine biosynthesis via de novo pathway; L-homoserine from L-aspartate: step 3/3.</text>
</comment>
<accession>A0A0B3VVU5</accession>
<dbReference type="PANTHER" id="PTHR43331">
    <property type="entry name" value="HOMOSERINE DEHYDROGENASE"/>
    <property type="match status" value="1"/>
</dbReference>
<keyword evidence="8 14" id="KW-0560">Oxidoreductase</keyword>
<dbReference type="Gene3D" id="3.40.50.720">
    <property type="entry name" value="NAD(P)-binding Rossmann-like Domain"/>
    <property type="match status" value="1"/>
</dbReference>
<dbReference type="GO" id="GO:0009088">
    <property type="term" value="P:threonine biosynthetic process"/>
    <property type="evidence" value="ECO:0007669"/>
    <property type="project" value="UniProtKB-UniPathway"/>
</dbReference>
<comment type="similarity">
    <text evidence="3 15">Belongs to the homoserine dehydrogenase family.</text>
</comment>
<evidence type="ECO:0000256" key="11">
    <source>
        <dbReference type="ARBA" id="ARBA00048841"/>
    </source>
</evidence>
<dbReference type="InterPro" id="IPR001342">
    <property type="entry name" value="HDH_cat"/>
</dbReference>
<sequence>MKIAILGYGTVGKGLVEMIDSNKGKRNIEIASILVRDKNKYKSSKYEHLITEDIEEVFNKEFDILVELIGGLNPAYKYIKRALESKINVVTANKDMLAEYGDKLVKIAKENNVSLRFEASVGGGIPVLKPLIESLEGNLIESMYAILNGTTNYILSKMYDENLSYEEVLKEAQELGFAEANPESDVQGYDAARKLSILSTLAYDRRVYWKDFYLEGISNIDRKDIYYAKKLGCKIKLVGQSKLNDKKVSGFVRPVLVDNNSLLSRIDNEYNIVVFNVDSVGEVSFVGKGAGKEPTGSAAYADVIDIFDKRVCNIDSFTKEKIEVEKIINHNCEALLRFKSPKKDKIIELINDCVYEHEVIDSNEEELAVMVSVDSEHEINNVLCFINNKGYCKECTRLIIII</sequence>
<keyword evidence="9" id="KW-0915">Sodium</keyword>
<dbReference type="GO" id="GO:0009086">
    <property type="term" value="P:methionine biosynthetic process"/>
    <property type="evidence" value="ECO:0007669"/>
    <property type="project" value="UniProtKB-KW"/>
</dbReference>
<dbReference type="InterPro" id="IPR019811">
    <property type="entry name" value="HDH_CS"/>
</dbReference>
<evidence type="ECO:0000256" key="14">
    <source>
        <dbReference type="RuleBase" id="RU000579"/>
    </source>
</evidence>
<name>A0A0B3VVU5_9FIRM</name>
<organism evidence="18 19">
    <name type="scientific">Terrisporobacter othiniensis</name>
    <dbReference type="NCBI Taxonomy" id="1577792"/>
    <lineage>
        <taxon>Bacteria</taxon>
        <taxon>Bacillati</taxon>
        <taxon>Bacillota</taxon>
        <taxon>Clostridia</taxon>
        <taxon>Peptostreptococcales</taxon>
        <taxon>Peptostreptococcaceae</taxon>
        <taxon>Terrisporobacter</taxon>
    </lineage>
</organism>
<evidence type="ECO:0000256" key="3">
    <source>
        <dbReference type="ARBA" id="ARBA00006753"/>
    </source>
</evidence>
<evidence type="ECO:0000256" key="6">
    <source>
        <dbReference type="ARBA" id="ARBA00022605"/>
    </source>
</evidence>
<reference evidence="18 19" key="1">
    <citation type="submission" date="2014-12" db="EMBL/GenBank/DDBJ databases">
        <title>Draft genome sequence of Terrisporobacter sp. 08-306576, isolated from the blood culture of a bacteremia patient.</title>
        <authorList>
            <person name="Lund L.C."/>
            <person name="Sydenham T.V."/>
            <person name="Hogh S.V."/>
            <person name="Skov M.N."/>
            <person name="Kemp M."/>
            <person name="Justesen U.S."/>
        </authorList>
    </citation>
    <scope>NUCLEOTIDE SEQUENCE [LARGE SCALE GENOMIC DNA]</scope>
    <source>
        <strain evidence="18 19">08-306576</strain>
    </source>
</reference>
<dbReference type="GO" id="GO:0004412">
    <property type="term" value="F:homoserine dehydrogenase activity"/>
    <property type="evidence" value="ECO:0007669"/>
    <property type="project" value="UniProtKB-EC"/>
</dbReference>
<dbReference type="InterPro" id="IPR016204">
    <property type="entry name" value="HDH"/>
</dbReference>
<dbReference type="FunFam" id="3.30.360.10:FF:000005">
    <property type="entry name" value="Homoserine dehydrogenase"/>
    <property type="match status" value="1"/>
</dbReference>
<keyword evidence="19" id="KW-1185">Reference proteome</keyword>
<evidence type="ECO:0000256" key="4">
    <source>
        <dbReference type="ARBA" id="ARBA00013213"/>
    </source>
</evidence>
<dbReference type="STRING" id="1577792.QX51_10775"/>
<evidence type="ECO:0000256" key="1">
    <source>
        <dbReference type="ARBA" id="ARBA00005056"/>
    </source>
</evidence>
<feature type="active site" description="Proton donor" evidence="12">
    <location>
        <position position="194"/>
    </location>
</feature>
<dbReference type="InterPro" id="IPR036291">
    <property type="entry name" value="NAD(P)-bd_dom_sf"/>
</dbReference>
<dbReference type="SUPFAM" id="SSF51735">
    <property type="entry name" value="NAD(P)-binding Rossmann-fold domains"/>
    <property type="match status" value="1"/>
</dbReference>
<dbReference type="Gene3D" id="3.30.70.260">
    <property type="match status" value="1"/>
</dbReference>
<comment type="pathway">
    <text evidence="1 14">Amino-acid biosynthesis; L-threonine biosynthesis; L-threonine from L-aspartate: step 3/5.</text>
</comment>
<dbReference type="GO" id="GO:0050661">
    <property type="term" value="F:NADP binding"/>
    <property type="evidence" value="ECO:0007669"/>
    <property type="project" value="InterPro"/>
</dbReference>
<feature type="domain" description="Homoserine dehydrogenase catalytic" evidence="16">
    <location>
        <begin position="126"/>
        <end position="304"/>
    </location>
</feature>
<dbReference type="InterPro" id="IPR005106">
    <property type="entry name" value="Asp/hSer_DH_NAD-bd"/>
</dbReference>
<keyword evidence="7 14" id="KW-0791">Threonine biosynthesis</keyword>
<keyword evidence="10 14" id="KW-0486">Methionine biosynthesis</keyword>
<evidence type="ECO:0000259" key="17">
    <source>
        <dbReference type="Pfam" id="PF03447"/>
    </source>
</evidence>
<evidence type="ECO:0000256" key="7">
    <source>
        <dbReference type="ARBA" id="ARBA00022697"/>
    </source>
</evidence>